<dbReference type="Proteomes" id="UP001500187">
    <property type="component" value="Unassembled WGS sequence"/>
</dbReference>
<sequence length="63" mass="7011">MSATLEARELSALDRCDACGAQAYVRVVFASGNDLVFCGHHARKNEQQLREVATEWDDQTGRI</sequence>
<dbReference type="RefSeq" id="WP_251379835.1">
    <property type="nucleotide sequence ID" value="NZ_BAABKP010000001.1"/>
</dbReference>
<reference evidence="3" key="1">
    <citation type="journal article" date="2019" name="Int. J. Syst. Evol. Microbiol.">
        <title>The Global Catalogue of Microorganisms (GCM) 10K type strain sequencing project: providing services to taxonomists for standard genome sequencing and annotation.</title>
        <authorList>
            <consortium name="The Broad Institute Genomics Platform"/>
            <consortium name="The Broad Institute Genome Sequencing Center for Infectious Disease"/>
            <person name="Wu L."/>
            <person name="Ma J."/>
        </authorList>
    </citation>
    <scope>NUCLEOTIDE SEQUENCE [LARGE SCALE GENOMIC DNA]</scope>
    <source>
        <strain evidence="3">JCM 18541</strain>
    </source>
</reference>
<dbReference type="EMBL" id="BAABKP010000001">
    <property type="protein sequence ID" value="GAA4794875.1"/>
    <property type="molecule type" value="Genomic_DNA"/>
</dbReference>
<gene>
    <name evidence="2" type="ORF">GCM10023352_12460</name>
</gene>
<evidence type="ECO:0000313" key="2">
    <source>
        <dbReference type="EMBL" id="GAA4794875.1"/>
    </source>
</evidence>
<proteinExistence type="predicted"/>
<name>A0ABP9BH76_9MICC</name>
<protein>
    <recommendedName>
        <fullName evidence="1">DUF7455 domain-containing protein</fullName>
    </recommendedName>
</protein>
<comment type="caution">
    <text evidence="2">The sequence shown here is derived from an EMBL/GenBank/DDBJ whole genome shotgun (WGS) entry which is preliminary data.</text>
</comment>
<accession>A0ABP9BH76</accession>
<dbReference type="InterPro" id="IPR055878">
    <property type="entry name" value="DUF7455"/>
</dbReference>
<dbReference type="Pfam" id="PF24254">
    <property type="entry name" value="DUF7455"/>
    <property type="match status" value="1"/>
</dbReference>
<keyword evidence="3" id="KW-1185">Reference proteome</keyword>
<organism evidence="2 3">
    <name type="scientific">Rothia endophytica</name>
    <dbReference type="NCBI Taxonomy" id="1324766"/>
    <lineage>
        <taxon>Bacteria</taxon>
        <taxon>Bacillati</taxon>
        <taxon>Actinomycetota</taxon>
        <taxon>Actinomycetes</taxon>
        <taxon>Micrococcales</taxon>
        <taxon>Micrococcaceae</taxon>
        <taxon>Rothia</taxon>
    </lineage>
</organism>
<evidence type="ECO:0000313" key="3">
    <source>
        <dbReference type="Proteomes" id="UP001500187"/>
    </source>
</evidence>
<evidence type="ECO:0000259" key="1">
    <source>
        <dbReference type="Pfam" id="PF24254"/>
    </source>
</evidence>
<feature type="domain" description="DUF7455" evidence="1">
    <location>
        <begin position="10"/>
        <end position="63"/>
    </location>
</feature>